<dbReference type="Proteomes" id="UP001497744">
    <property type="component" value="Unassembled WGS sequence"/>
</dbReference>
<dbReference type="AlphaFoldDB" id="A0AAV4LNY1"/>
<dbReference type="RefSeq" id="XP_067713684.1">
    <property type="nucleotide sequence ID" value="XM_067857583.1"/>
</dbReference>
<proteinExistence type="predicted"/>
<gene>
    <name evidence="2" type="ORF">BcabD6B2_10480</name>
</gene>
<feature type="region of interest" description="Disordered" evidence="1">
    <location>
        <begin position="205"/>
        <end position="245"/>
    </location>
</feature>
<evidence type="ECO:0000313" key="2">
    <source>
        <dbReference type="EMBL" id="GIX61613.1"/>
    </source>
</evidence>
<accession>A0AAV4LNY1</accession>
<evidence type="ECO:0000256" key="1">
    <source>
        <dbReference type="SAM" id="MobiDB-lite"/>
    </source>
</evidence>
<protein>
    <submittedName>
        <fullName evidence="2">Secreted antigen 1</fullName>
    </submittedName>
</protein>
<comment type="caution">
    <text evidence="2">The sequence shown here is derived from an EMBL/GenBank/DDBJ whole genome shotgun (WGS) entry which is preliminary data.</text>
</comment>
<sequence length="277" mass="29729">MAHSGGCIRSVPVPNTLRMALEFLDALDKNTAGLQRAVVEELGRQFNTGYDNHITVALQKVRENASEMRFRIIGTTKVQSYRDYKKLKESHESDIECVNYVISIMVYFLPRLLKTLKVLEPKVKSFDSGGWGNERFGGANNATAIHNWLTKKLPGDKDKLPGGYLSNEVIDSFGNGLSTSASNLVGGTNGCLQVLCDRIERIASRYPPPTPLPAQSQGPPQPHQDNSHPPPEIQPSPTIGDSSTATIGGAVGATGLVGGGAAVYFLNVGGIRTLIAG</sequence>
<name>A0AAV4LNY1_BABCB</name>
<reference evidence="2 3" key="1">
    <citation type="submission" date="2021-06" db="EMBL/GenBank/DDBJ databases">
        <title>Genome sequence of Babesia caballi.</title>
        <authorList>
            <person name="Yamagishi J."/>
            <person name="Kidaka T."/>
            <person name="Ochi A."/>
        </authorList>
    </citation>
    <scope>NUCLEOTIDE SEQUENCE [LARGE SCALE GENOMIC DNA]</scope>
    <source>
        <strain evidence="2">USDA-D6B2</strain>
    </source>
</reference>
<evidence type="ECO:0000313" key="3">
    <source>
        <dbReference type="Proteomes" id="UP001497744"/>
    </source>
</evidence>
<organism evidence="2 3">
    <name type="scientific">Babesia caballi</name>
    <dbReference type="NCBI Taxonomy" id="5871"/>
    <lineage>
        <taxon>Eukaryota</taxon>
        <taxon>Sar</taxon>
        <taxon>Alveolata</taxon>
        <taxon>Apicomplexa</taxon>
        <taxon>Aconoidasida</taxon>
        <taxon>Piroplasmida</taxon>
        <taxon>Babesiidae</taxon>
        <taxon>Babesia</taxon>
    </lineage>
</organism>
<dbReference type="EMBL" id="BPLF01000001">
    <property type="protein sequence ID" value="GIX61613.1"/>
    <property type="molecule type" value="Genomic_DNA"/>
</dbReference>
<keyword evidence="3" id="KW-1185">Reference proteome</keyword>
<dbReference type="GeneID" id="94193096"/>